<gene>
    <name evidence="1" type="ORF">F3Y22_tig00110480pilonHSYRG00095</name>
</gene>
<protein>
    <submittedName>
        <fullName evidence="1">Uncharacterized protein</fullName>
    </submittedName>
</protein>
<dbReference type="AlphaFoldDB" id="A0A6A3AFR3"/>
<comment type="caution">
    <text evidence="1">The sequence shown here is derived from an EMBL/GenBank/DDBJ whole genome shotgun (WGS) entry which is preliminary data.</text>
</comment>
<accession>A0A6A3AFR3</accession>
<proteinExistence type="predicted"/>
<dbReference type="EMBL" id="VEPZ02001005">
    <property type="protein sequence ID" value="KAE8702898.1"/>
    <property type="molecule type" value="Genomic_DNA"/>
</dbReference>
<keyword evidence="2" id="KW-1185">Reference proteome</keyword>
<dbReference type="PANTHER" id="PTHR33592">
    <property type="entry name" value="TRANSMEMBRANE PROTEIN"/>
    <property type="match status" value="1"/>
</dbReference>
<evidence type="ECO:0000313" key="2">
    <source>
        <dbReference type="Proteomes" id="UP000436088"/>
    </source>
</evidence>
<reference evidence="1" key="1">
    <citation type="submission" date="2019-09" db="EMBL/GenBank/DDBJ databases">
        <title>Draft genome information of white flower Hibiscus syriacus.</title>
        <authorList>
            <person name="Kim Y.-M."/>
        </authorList>
    </citation>
    <scope>NUCLEOTIDE SEQUENCE [LARGE SCALE GENOMIC DNA]</scope>
    <source>
        <strain evidence="1">YM2019G1</strain>
    </source>
</reference>
<name>A0A6A3AFR3_HIBSY</name>
<dbReference type="Proteomes" id="UP000436088">
    <property type="component" value="Unassembled WGS sequence"/>
</dbReference>
<sequence>MRFLKETRAELVFTFLFLTFTAEFGAAIRPWQLREQLLRRMAPDFESFPKGPVPPSSGSPCTNIPGGSGICVVNESNAAGRVFCPRPPTPPLTL</sequence>
<evidence type="ECO:0000313" key="1">
    <source>
        <dbReference type="EMBL" id="KAE8702898.1"/>
    </source>
</evidence>
<dbReference type="PANTHER" id="PTHR33592:SF10">
    <property type="entry name" value="TRANSMEMBRANE PROTEIN"/>
    <property type="match status" value="1"/>
</dbReference>
<organism evidence="1 2">
    <name type="scientific">Hibiscus syriacus</name>
    <name type="common">Rose of Sharon</name>
    <dbReference type="NCBI Taxonomy" id="106335"/>
    <lineage>
        <taxon>Eukaryota</taxon>
        <taxon>Viridiplantae</taxon>
        <taxon>Streptophyta</taxon>
        <taxon>Embryophyta</taxon>
        <taxon>Tracheophyta</taxon>
        <taxon>Spermatophyta</taxon>
        <taxon>Magnoliopsida</taxon>
        <taxon>eudicotyledons</taxon>
        <taxon>Gunneridae</taxon>
        <taxon>Pentapetalae</taxon>
        <taxon>rosids</taxon>
        <taxon>malvids</taxon>
        <taxon>Malvales</taxon>
        <taxon>Malvaceae</taxon>
        <taxon>Malvoideae</taxon>
        <taxon>Hibiscus</taxon>
    </lineage>
</organism>